<protein>
    <submittedName>
        <fullName evidence="1">Uncharacterized protein</fullName>
    </submittedName>
</protein>
<dbReference type="EMBL" id="KT001913">
    <property type="protein sequence ID" value="AKU43501.1"/>
    <property type="molecule type" value="Genomic_DNA"/>
</dbReference>
<reference evidence="1 2" key="1">
    <citation type="journal article" date="2015" name="Genome Announc.">
        <title>Complete Genome Sequence of Caulobacter crescentus Siphophage Sansa.</title>
        <authorList>
            <person name="Vara L."/>
            <person name="Kane A.A."/>
            <person name="Cahill J.L."/>
            <person name="Rasche E.S."/>
            <person name="Kuty Everett G.F."/>
        </authorList>
    </citation>
    <scope>NUCLEOTIDE SEQUENCE [LARGE SCALE GENOMIC DNA]</scope>
</reference>
<name>A0A0K1LLX1_9CAUD</name>
<sequence>MPLTPESMARAIFTTLPADQAPDAMSLAMAERAIEHAKKELWPATDSIVLPRDPGDQKPDPVAIVLGLSTQPWRLHGIGRLLRDAGMVIVPEKAEAEYAAALHFLLGFAIHSPETWATEADEAIAAMVETVKAKAAQNKGADVIVLPPRGEA</sequence>
<keyword evidence="2" id="KW-1185">Reference proteome</keyword>
<evidence type="ECO:0000313" key="2">
    <source>
        <dbReference type="Proteomes" id="UP000225322"/>
    </source>
</evidence>
<organism evidence="1 2">
    <name type="scientific">Caulobacter phage Sansa</name>
    <dbReference type="NCBI Taxonomy" id="1675600"/>
    <lineage>
        <taxon>Viruses</taxon>
        <taxon>Duplodnaviria</taxon>
        <taxon>Heunggongvirae</taxon>
        <taxon>Uroviricota</taxon>
        <taxon>Caudoviricetes</taxon>
        <taxon>Sansavirus</taxon>
        <taxon>Sansavirus sansa</taxon>
        <taxon>Caulobacter virus Sansa</taxon>
    </lineage>
</organism>
<accession>A0A0K1LLX1</accession>
<dbReference type="Proteomes" id="UP000225322">
    <property type="component" value="Segment"/>
</dbReference>
<gene>
    <name evidence="1" type="ORF">CPT_Sansa97</name>
</gene>
<proteinExistence type="predicted"/>
<evidence type="ECO:0000313" key="1">
    <source>
        <dbReference type="EMBL" id="AKU43501.1"/>
    </source>
</evidence>